<name>A0AA88Y8J8_PINIB</name>
<dbReference type="InterPro" id="IPR016187">
    <property type="entry name" value="CTDL_fold"/>
</dbReference>
<dbReference type="PANTHER" id="PTHR22801">
    <property type="entry name" value="LITHOSTATHINE"/>
    <property type="match status" value="1"/>
</dbReference>
<feature type="signal peptide" evidence="1">
    <location>
        <begin position="1"/>
        <end position="16"/>
    </location>
</feature>
<reference evidence="3" key="1">
    <citation type="submission" date="2019-08" db="EMBL/GenBank/DDBJ databases">
        <title>The improved chromosome-level genome for the pearl oyster Pinctada fucata martensii using PacBio sequencing and Hi-C.</title>
        <authorList>
            <person name="Zheng Z."/>
        </authorList>
    </citation>
    <scope>NUCLEOTIDE SEQUENCE</scope>
    <source>
        <strain evidence="3">ZZ-2019</strain>
        <tissue evidence="3">Adductor muscle</tissue>
    </source>
</reference>
<dbReference type="InterPro" id="IPR016186">
    <property type="entry name" value="C-type_lectin-like/link_sf"/>
</dbReference>
<evidence type="ECO:0000256" key="1">
    <source>
        <dbReference type="SAM" id="SignalP"/>
    </source>
</evidence>
<sequence>MLVISHFIHIQLFVFSDCSIDESSCPGSLGYILNREVCFCYKVYTTKQNYDSSVKICENDNGELARISNALRQQALENALDGISSYAEAYIQGTRTAGSTTWYYNDGTEVTYFNWNTPGGQPQHRDDGEDYLLVRKTKGYRWHDVYKAEQHIVVCEIE</sequence>
<gene>
    <name evidence="3" type="ORF">FSP39_011275</name>
</gene>
<dbReference type="Gene3D" id="3.10.100.10">
    <property type="entry name" value="Mannose-Binding Protein A, subunit A"/>
    <property type="match status" value="1"/>
</dbReference>
<evidence type="ECO:0000313" key="4">
    <source>
        <dbReference type="Proteomes" id="UP001186944"/>
    </source>
</evidence>
<dbReference type="CDD" id="cd00037">
    <property type="entry name" value="CLECT"/>
    <property type="match status" value="1"/>
</dbReference>
<dbReference type="PROSITE" id="PS50041">
    <property type="entry name" value="C_TYPE_LECTIN_2"/>
    <property type="match status" value="1"/>
</dbReference>
<keyword evidence="4" id="KW-1185">Reference proteome</keyword>
<dbReference type="EMBL" id="VSWD01000006">
    <property type="protein sequence ID" value="KAK3099887.1"/>
    <property type="molecule type" value="Genomic_DNA"/>
</dbReference>
<dbReference type="SUPFAM" id="SSF56436">
    <property type="entry name" value="C-type lectin-like"/>
    <property type="match status" value="1"/>
</dbReference>
<protein>
    <recommendedName>
        <fullName evidence="2">C-type lectin domain-containing protein</fullName>
    </recommendedName>
</protein>
<evidence type="ECO:0000313" key="3">
    <source>
        <dbReference type="EMBL" id="KAK3099887.1"/>
    </source>
</evidence>
<comment type="caution">
    <text evidence="3">The sequence shown here is derived from an EMBL/GenBank/DDBJ whole genome shotgun (WGS) entry which is preliminary data.</text>
</comment>
<dbReference type="Proteomes" id="UP001186944">
    <property type="component" value="Unassembled WGS sequence"/>
</dbReference>
<proteinExistence type="predicted"/>
<organism evidence="3 4">
    <name type="scientific">Pinctada imbricata</name>
    <name type="common">Atlantic pearl-oyster</name>
    <name type="synonym">Pinctada martensii</name>
    <dbReference type="NCBI Taxonomy" id="66713"/>
    <lineage>
        <taxon>Eukaryota</taxon>
        <taxon>Metazoa</taxon>
        <taxon>Spiralia</taxon>
        <taxon>Lophotrochozoa</taxon>
        <taxon>Mollusca</taxon>
        <taxon>Bivalvia</taxon>
        <taxon>Autobranchia</taxon>
        <taxon>Pteriomorphia</taxon>
        <taxon>Pterioida</taxon>
        <taxon>Pterioidea</taxon>
        <taxon>Pteriidae</taxon>
        <taxon>Pinctada</taxon>
    </lineage>
</organism>
<feature type="domain" description="C-type lectin" evidence="2">
    <location>
        <begin position="40"/>
        <end position="156"/>
    </location>
</feature>
<dbReference type="AlphaFoldDB" id="A0AA88Y8J8"/>
<feature type="chain" id="PRO_5041706256" description="C-type lectin domain-containing protein" evidence="1">
    <location>
        <begin position="17"/>
        <end position="158"/>
    </location>
</feature>
<evidence type="ECO:0000259" key="2">
    <source>
        <dbReference type="PROSITE" id="PS50041"/>
    </source>
</evidence>
<dbReference type="InterPro" id="IPR050801">
    <property type="entry name" value="Ca-Dep_Lectins_ImmuneDev"/>
</dbReference>
<dbReference type="InterPro" id="IPR001304">
    <property type="entry name" value="C-type_lectin-like"/>
</dbReference>
<dbReference type="PANTHER" id="PTHR22801:SF63">
    <property type="entry name" value="C-TYPE LECTIN DOMAIN-CONTAINING PROTEIN"/>
    <property type="match status" value="1"/>
</dbReference>
<dbReference type="Pfam" id="PF00059">
    <property type="entry name" value="Lectin_C"/>
    <property type="match status" value="1"/>
</dbReference>
<keyword evidence="1" id="KW-0732">Signal</keyword>
<accession>A0AA88Y8J8</accession>
<dbReference type="SMART" id="SM00034">
    <property type="entry name" value="CLECT"/>
    <property type="match status" value="1"/>
</dbReference>